<evidence type="ECO:0000313" key="6">
    <source>
        <dbReference type="EMBL" id="OAN54383.1"/>
    </source>
</evidence>
<evidence type="ECO:0000259" key="5">
    <source>
        <dbReference type="PROSITE" id="PS51379"/>
    </source>
</evidence>
<dbReference type="PANTHER" id="PTHR43687:SF4">
    <property type="entry name" value="BLR5484 PROTEIN"/>
    <property type="match status" value="1"/>
</dbReference>
<evidence type="ECO:0000256" key="3">
    <source>
        <dbReference type="ARBA" id="ARBA00023004"/>
    </source>
</evidence>
<dbReference type="Pfam" id="PF13187">
    <property type="entry name" value="Fer4_9"/>
    <property type="match status" value="1"/>
</dbReference>
<dbReference type="InterPro" id="IPR017896">
    <property type="entry name" value="4Fe4S_Fe-S-bd"/>
</dbReference>
<evidence type="ECO:0000256" key="4">
    <source>
        <dbReference type="ARBA" id="ARBA00023014"/>
    </source>
</evidence>
<dbReference type="InterPro" id="IPR017900">
    <property type="entry name" value="4Fe4S_Fe_S_CS"/>
</dbReference>
<dbReference type="PROSITE" id="PS00198">
    <property type="entry name" value="4FE4S_FER_1"/>
    <property type="match status" value="2"/>
</dbReference>
<proteinExistence type="predicted"/>
<dbReference type="SUPFAM" id="SSF54862">
    <property type="entry name" value="4Fe-4S ferredoxins"/>
    <property type="match status" value="1"/>
</dbReference>
<dbReference type="OrthoDB" id="9800445at2"/>
<feature type="domain" description="4Fe-4S ferredoxin-type" evidence="5">
    <location>
        <begin position="527"/>
        <end position="556"/>
    </location>
</feature>
<dbReference type="PROSITE" id="PS51379">
    <property type="entry name" value="4FE4S_FER_2"/>
    <property type="match status" value="3"/>
</dbReference>
<sequence length="620" mass="64523">MKVGGRNVLLCSCEATMPVDAAAVAAALGGEPGPVHRQLCRSELSVFRQAVACGPVVVACGQEAPLFRELAQDVEMEAPLCVDIRDRAGWSIQADQAAAKMAALLADSMGPKPEGDSVLLNSAGRILVLGGCDQALEVAQRLAADRAVQLLLAPLAAQLTPPDERAFTLWRGRAVAAAGGLGNWTLTVEDLAAAKPSSRRHLEFEPARSGGSLLQADVVVDLSGDNSLVRARDGWIIADSRSALAVERAIHAAHDLLGEFEKPRYVTVDAALCAHARNGQVGCTRCLDVCPCGALVAKGDTVVVDAHACSGHGGCASVCPTGAIRFHRDPLDRVRTLLSVFQAGGGTDPVLLIHGPSMAPLSALARHGDGLPARVLPLSVTAVGSVGPDLMLAALALGAAEVTVLAEPGDHGPLVGTAEFVNRALTGLGGPARIRVIQGADPDLLVWPDHLSAPCPPADIQPGAKRSVMRQALDHLRAASSTMVDAVALGAGDPFGTIAVDIGRCTLCMACAVVCPSKAIIGNLRDLTLQIRESACTQCGLCRVACPEKAVGLVARLDWSAPDLALLKQDEPALCLSCGRPFAPKSSIERMVERLTGHSMFDQPGKLDLIRTCEDCRGKR</sequence>
<dbReference type="EMBL" id="LWQU01000112">
    <property type="protein sequence ID" value="OAN54383.1"/>
    <property type="molecule type" value="Genomic_DNA"/>
</dbReference>
<gene>
    <name evidence="6" type="ORF">A6A05_08440</name>
</gene>
<dbReference type="STRING" id="1437059.A6A05_08440"/>
<keyword evidence="2" id="KW-0479">Metal-binding</keyword>
<reference evidence="6 7" key="1">
    <citation type="submission" date="2016-04" db="EMBL/GenBank/DDBJ databases">
        <title>Draft genome sequence of freshwater magnetotactic bacteria Magnetospirillum marisnigri SP-1 and Magnetospirillum moscoviense BB-1.</title>
        <authorList>
            <person name="Koziaeva V."/>
            <person name="Dziuba M.V."/>
            <person name="Ivanov T.M."/>
            <person name="Kuznetsov B."/>
            <person name="Grouzdev D.S."/>
        </authorList>
    </citation>
    <scope>NUCLEOTIDE SEQUENCE [LARGE SCALE GENOMIC DNA]</scope>
    <source>
        <strain evidence="6 7">BB-1</strain>
    </source>
</reference>
<name>A0A178MVT1_9PROT</name>
<dbReference type="Gene3D" id="3.30.70.20">
    <property type="match status" value="2"/>
</dbReference>
<dbReference type="InterPro" id="IPR050572">
    <property type="entry name" value="Fe-S_Ferredoxin"/>
</dbReference>
<dbReference type="PANTHER" id="PTHR43687">
    <property type="entry name" value="ADENYLYLSULFATE REDUCTASE, BETA SUBUNIT"/>
    <property type="match status" value="1"/>
</dbReference>
<keyword evidence="4" id="KW-0411">Iron-sulfur</keyword>
<protein>
    <recommendedName>
        <fullName evidence="5">4Fe-4S ferredoxin-type domain-containing protein</fullName>
    </recommendedName>
</protein>
<keyword evidence="3" id="KW-0408">Iron</keyword>
<feature type="domain" description="4Fe-4S ferredoxin-type" evidence="5">
    <location>
        <begin position="300"/>
        <end position="329"/>
    </location>
</feature>
<evidence type="ECO:0000313" key="7">
    <source>
        <dbReference type="Proteomes" id="UP000078543"/>
    </source>
</evidence>
<keyword evidence="7" id="KW-1185">Reference proteome</keyword>
<evidence type="ECO:0000256" key="2">
    <source>
        <dbReference type="ARBA" id="ARBA00022723"/>
    </source>
</evidence>
<comment type="caution">
    <text evidence="6">The sequence shown here is derived from an EMBL/GenBank/DDBJ whole genome shotgun (WGS) entry which is preliminary data.</text>
</comment>
<organism evidence="6 7">
    <name type="scientific">Magnetospirillum moscoviense</name>
    <dbReference type="NCBI Taxonomy" id="1437059"/>
    <lineage>
        <taxon>Bacteria</taxon>
        <taxon>Pseudomonadati</taxon>
        <taxon>Pseudomonadota</taxon>
        <taxon>Alphaproteobacteria</taxon>
        <taxon>Rhodospirillales</taxon>
        <taxon>Rhodospirillaceae</taxon>
        <taxon>Magnetospirillum</taxon>
    </lineage>
</organism>
<evidence type="ECO:0000256" key="1">
    <source>
        <dbReference type="ARBA" id="ARBA00022485"/>
    </source>
</evidence>
<dbReference type="RefSeq" id="WP_068498346.1">
    <property type="nucleotide sequence ID" value="NZ_LWQU01000112.1"/>
</dbReference>
<dbReference type="GO" id="GO:0051539">
    <property type="term" value="F:4 iron, 4 sulfur cluster binding"/>
    <property type="evidence" value="ECO:0007669"/>
    <property type="project" value="UniProtKB-KW"/>
</dbReference>
<accession>A0A178MVT1</accession>
<feature type="domain" description="4Fe-4S ferredoxin-type" evidence="5">
    <location>
        <begin position="496"/>
        <end position="525"/>
    </location>
</feature>
<dbReference type="Proteomes" id="UP000078543">
    <property type="component" value="Unassembled WGS sequence"/>
</dbReference>
<dbReference type="AlphaFoldDB" id="A0A178MVT1"/>
<keyword evidence="1" id="KW-0004">4Fe-4S</keyword>
<dbReference type="GO" id="GO:0046872">
    <property type="term" value="F:metal ion binding"/>
    <property type="evidence" value="ECO:0007669"/>
    <property type="project" value="UniProtKB-KW"/>
</dbReference>